<protein>
    <submittedName>
        <fullName evidence="1">Uncharacterized protein</fullName>
    </submittedName>
</protein>
<gene>
    <name evidence="1" type="ORF">TetV_231</name>
</gene>
<name>A0A2P0VN64_9VIRU</name>
<sequence length="84" mass="9875">MARTKTTARKASEVSNPIFKFRENILSTVQRRSKASANLPDRIIEKFVKDMNPENAKEWRDYLVSERQKSRDMLNNQNTTDDDK</sequence>
<accession>A0A2P0VN64</accession>
<evidence type="ECO:0000313" key="2">
    <source>
        <dbReference type="Proteomes" id="UP000244773"/>
    </source>
</evidence>
<keyword evidence="2" id="KW-1185">Reference proteome</keyword>
<dbReference type="EMBL" id="KY322437">
    <property type="protein sequence ID" value="AUF82323.1"/>
    <property type="molecule type" value="Genomic_DNA"/>
</dbReference>
<dbReference type="Proteomes" id="UP000244773">
    <property type="component" value="Segment"/>
</dbReference>
<reference evidence="1" key="1">
    <citation type="journal article" date="2018" name="Virology">
        <title>A giant virus infecting green algae encodes key fermentation genes.</title>
        <authorList>
            <person name="Schvarcz C.R."/>
            <person name="Steward G.F."/>
        </authorList>
    </citation>
    <scope>NUCLEOTIDE SEQUENCE [LARGE SCALE GENOMIC DNA]</scope>
</reference>
<organism evidence="1">
    <name type="scientific">Tetraselmis virus 1</name>
    <dbReference type="NCBI Taxonomy" id="2060617"/>
    <lineage>
        <taxon>Viruses</taxon>
        <taxon>Varidnaviria</taxon>
        <taxon>Bamfordvirae</taxon>
        <taxon>Nucleocytoviricota</taxon>
        <taxon>Megaviricetes</taxon>
        <taxon>Imitervirales</taxon>
        <taxon>Allomimiviridae</taxon>
        <taxon>Oceanusvirus</taxon>
        <taxon>Oceanusvirus kaneohense</taxon>
    </lineage>
</organism>
<evidence type="ECO:0000313" key="1">
    <source>
        <dbReference type="EMBL" id="AUF82323.1"/>
    </source>
</evidence>
<proteinExistence type="predicted"/>